<feature type="transmembrane region" description="Helical" evidence="17">
    <location>
        <begin position="240"/>
        <end position="258"/>
    </location>
</feature>
<evidence type="ECO:0000256" key="3">
    <source>
        <dbReference type="ARBA" id="ARBA00022516"/>
    </source>
</evidence>
<evidence type="ECO:0000259" key="18">
    <source>
        <dbReference type="PROSITE" id="PS50255"/>
    </source>
</evidence>
<feature type="transmembrane region" description="Helical" evidence="17">
    <location>
        <begin position="182"/>
        <end position="201"/>
    </location>
</feature>
<feature type="binding site" evidence="15">
    <location>
        <position position="206"/>
    </location>
    <ligand>
        <name>Zn(2+)</name>
        <dbReference type="ChEBI" id="CHEBI:29105"/>
        <label>1</label>
    </ligand>
</feature>
<sequence length="342" mass="37635">MGRGGQATTVAETPEKQRVYTAEEVAALAARGQHVYTFQGGVYDVNLEELMHPGGRELLEEHRGQDISEVFLGGGSVGHAHSRGARALLEGYCVGRLAGHEQQLADRLASLVDESAPLVPQVVKLSPEDYMQWIAAPSTGHPTMFSNSWVERMTCTQWYWVPLLWLPTAAALMWRGVAVGGLPLAMLPLAAVVGVLVWQVLEYSIHRFLFHFDPKTPKGIELHFMVHGHHHKYPMDFDRLVFPPAIAAVVIALFHALLHQLLPLSWASSLLGGGVVGYVLYDTTHWALHSGRADWLVGPVLKTSHMDHHYVDETVGYGISSTLYDLVFGTMNLKAALLKKGA</sequence>
<accession>A0A9D4TI25</accession>
<comment type="cofactor">
    <cofactor evidence="14 15">
        <name>Zn(2+)</name>
        <dbReference type="ChEBI" id="CHEBI:29105"/>
    </cofactor>
    <text evidence="14 15">Binds 2 Zn(2+) ions per subunit that likely form a catalytic dimetal center.</text>
</comment>
<reference evidence="19" key="1">
    <citation type="journal article" date="2019" name="Plant J.">
        <title>Chlorella vulgaris genome assembly and annotation reveals the molecular basis for metabolic acclimation to high light conditions.</title>
        <authorList>
            <person name="Cecchin M."/>
            <person name="Marcolungo L."/>
            <person name="Rossato M."/>
            <person name="Girolomoni L."/>
            <person name="Cosentino E."/>
            <person name="Cuine S."/>
            <person name="Li-Beisson Y."/>
            <person name="Delledonne M."/>
            <person name="Ballottari M."/>
        </authorList>
    </citation>
    <scope>NUCLEOTIDE SEQUENCE</scope>
    <source>
        <strain evidence="19">211/11P</strain>
    </source>
</reference>
<dbReference type="Gene3D" id="3.10.120.10">
    <property type="entry name" value="Cytochrome b5-like heme/steroid binding domain"/>
    <property type="match status" value="1"/>
</dbReference>
<feature type="transmembrane region" description="Helical" evidence="17">
    <location>
        <begin position="264"/>
        <end position="281"/>
    </location>
</feature>
<evidence type="ECO:0000256" key="15">
    <source>
        <dbReference type="PIRSR" id="PIRSR005149-1"/>
    </source>
</evidence>
<dbReference type="GO" id="GO:0005789">
    <property type="term" value="C:endoplasmic reticulum membrane"/>
    <property type="evidence" value="ECO:0007669"/>
    <property type="project" value="UniProtKB-SubCell"/>
</dbReference>
<feature type="binding site" evidence="15">
    <location>
        <position position="211"/>
    </location>
    <ligand>
        <name>Zn(2+)</name>
        <dbReference type="ChEBI" id="CHEBI:29105"/>
        <label>1</label>
    </ligand>
</feature>
<feature type="binding site" evidence="15">
    <location>
        <position position="305"/>
    </location>
    <ligand>
        <name>Zn(2+)</name>
        <dbReference type="ChEBI" id="CHEBI:29105"/>
        <label>1</label>
    </ligand>
</feature>
<keyword evidence="20" id="KW-1185">Reference proteome</keyword>
<dbReference type="GO" id="GO:0005506">
    <property type="term" value="F:iron ion binding"/>
    <property type="evidence" value="ECO:0007669"/>
    <property type="project" value="UniProtKB-UniRule"/>
</dbReference>
<evidence type="ECO:0000256" key="13">
    <source>
        <dbReference type="ARBA" id="ARBA00023160"/>
    </source>
</evidence>
<dbReference type="PANTHER" id="PTHR12863">
    <property type="entry name" value="FATTY ACID HYDROXYLASE"/>
    <property type="match status" value="1"/>
</dbReference>
<evidence type="ECO:0000256" key="12">
    <source>
        <dbReference type="ARBA" id="ARBA00023136"/>
    </source>
</evidence>
<dbReference type="InterPro" id="IPR014430">
    <property type="entry name" value="Scs7"/>
</dbReference>
<keyword evidence="6 14" id="KW-0256">Endoplasmic reticulum</keyword>
<dbReference type="Proteomes" id="UP001055712">
    <property type="component" value="Unassembled WGS sequence"/>
</dbReference>
<comment type="subcellular location">
    <subcellularLocation>
        <location evidence="1">Endoplasmic reticulum membrane</location>
        <topology evidence="1">Multi-pass membrane protein</topology>
    </subcellularLocation>
</comment>
<evidence type="ECO:0000256" key="5">
    <source>
        <dbReference type="ARBA" id="ARBA00022723"/>
    </source>
</evidence>
<feature type="binding site" description="axial binding residue" evidence="16">
    <location>
        <position position="81"/>
    </location>
    <ligand>
        <name>heme</name>
        <dbReference type="ChEBI" id="CHEBI:30413"/>
    </ligand>
    <ligandPart>
        <name>Fe</name>
        <dbReference type="ChEBI" id="CHEBI:18248"/>
    </ligandPart>
</feature>
<evidence type="ECO:0000313" key="20">
    <source>
        <dbReference type="Proteomes" id="UP001055712"/>
    </source>
</evidence>
<evidence type="ECO:0000256" key="9">
    <source>
        <dbReference type="ARBA" id="ARBA00022989"/>
    </source>
</evidence>
<evidence type="ECO:0000256" key="10">
    <source>
        <dbReference type="ARBA" id="ARBA00023002"/>
    </source>
</evidence>
<evidence type="ECO:0000313" key="19">
    <source>
        <dbReference type="EMBL" id="KAI3426116.1"/>
    </source>
</evidence>
<gene>
    <name evidence="19" type="ORF">D9Q98_008495</name>
</gene>
<feature type="binding site" evidence="15">
    <location>
        <position position="227"/>
    </location>
    <ligand>
        <name>Zn(2+)</name>
        <dbReference type="ChEBI" id="CHEBI:29105"/>
        <label>1</label>
    </ligand>
</feature>
<keyword evidence="12 14" id="KW-0472">Membrane</keyword>
<comment type="cofactor">
    <cofactor evidence="16">
        <name>Fe cation</name>
        <dbReference type="ChEBI" id="CHEBI:24875"/>
    </cofactor>
</comment>
<dbReference type="Pfam" id="PF04116">
    <property type="entry name" value="FA_hydroxylase"/>
    <property type="match status" value="1"/>
</dbReference>
<reference evidence="19" key="2">
    <citation type="submission" date="2020-11" db="EMBL/GenBank/DDBJ databases">
        <authorList>
            <person name="Cecchin M."/>
            <person name="Marcolungo L."/>
            <person name="Rossato M."/>
            <person name="Girolomoni L."/>
            <person name="Cosentino E."/>
            <person name="Cuine S."/>
            <person name="Li-Beisson Y."/>
            <person name="Delledonne M."/>
            <person name="Ballottari M."/>
        </authorList>
    </citation>
    <scope>NUCLEOTIDE SEQUENCE</scope>
    <source>
        <strain evidence="19">211/11P</strain>
        <tissue evidence="19">Whole cell</tissue>
    </source>
</reference>
<feature type="domain" description="Cytochrome b5 heme-binding" evidence="18">
    <location>
        <begin position="17"/>
        <end position="98"/>
    </location>
</feature>
<feature type="binding site" evidence="15">
    <location>
        <position position="230"/>
    </location>
    <ligand>
        <name>Zn(2+)</name>
        <dbReference type="ChEBI" id="CHEBI:29105"/>
        <label>1</label>
    </ligand>
</feature>
<dbReference type="InterPro" id="IPR001199">
    <property type="entry name" value="Cyt_B5-like_heme/steroid-bd"/>
</dbReference>
<evidence type="ECO:0000256" key="16">
    <source>
        <dbReference type="PIRSR" id="PIRSR005149-50"/>
    </source>
</evidence>
<feature type="binding site" description="axial binding residue" evidence="16">
    <location>
        <position position="52"/>
    </location>
    <ligand>
        <name>heme</name>
        <dbReference type="ChEBI" id="CHEBI:30413"/>
    </ligand>
    <ligandPart>
        <name>Fe</name>
        <dbReference type="ChEBI" id="CHEBI:18248"/>
    </ligandPart>
</feature>
<keyword evidence="7 14" id="KW-0276">Fatty acid metabolism</keyword>
<dbReference type="EMBL" id="SIDB01000011">
    <property type="protein sequence ID" value="KAI3426116.1"/>
    <property type="molecule type" value="Genomic_DNA"/>
</dbReference>
<organism evidence="19 20">
    <name type="scientific">Chlorella vulgaris</name>
    <name type="common">Green alga</name>
    <dbReference type="NCBI Taxonomy" id="3077"/>
    <lineage>
        <taxon>Eukaryota</taxon>
        <taxon>Viridiplantae</taxon>
        <taxon>Chlorophyta</taxon>
        <taxon>core chlorophytes</taxon>
        <taxon>Trebouxiophyceae</taxon>
        <taxon>Chlorellales</taxon>
        <taxon>Chlorellaceae</taxon>
        <taxon>Chlorella clade</taxon>
        <taxon>Chlorella</taxon>
    </lineage>
</organism>
<evidence type="ECO:0000256" key="4">
    <source>
        <dbReference type="ARBA" id="ARBA00022692"/>
    </source>
</evidence>
<dbReference type="SMART" id="SM01117">
    <property type="entry name" value="Cyt-b5"/>
    <property type="match status" value="1"/>
</dbReference>
<keyword evidence="4 17" id="KW-0812">Transmembrane</keyword>
<proteinExistence type="inferred from homology"/>
<dbReference type="AlphaFoldDB" id="A0A9D4TI25"/>
<dbReference type="GO" id="GO:0080132">
    <property type="term" value="F:fatty acid 2-hydroxylase activity"/>
    <property type="evidence" value="ECO:0007669"/>
    <property type="project" value="InterPro"/>
</dbReference>
<protein>
    <recommendedName>
        <fullName evidence="14">Fatty acid 2-hydroxylase</fullName>
        <ecNumber evidence="14">1.-.-.-</ecNumber>
    </recommendedName>
</protein>
<dbReference type="PIRSF" id="PIRSF005149">
    <property type="entry name" value="IPC-B_HD"/>
    <property type="match status" value="1"/>
</dbReference>
<keyword evidence="8 15" id="KW-0862">Zinc</keyword>
<keyword evidence="9 17" id="KW-1133">Transmembrane helix</keyword>
<comment type="function">
    <text evidence="14">Catalyzes stereospecific hydroxylation of free fatty acids at the C-2 position to produce (R)-2-hydroxy fatty acids, which are building blocks of sphingolipids and glycosphingolipids common in neural tissue and epidermis. Plays an essential role in the synthesis of galactosphingolipids of the myelin sheath. Responsible for the synthesis of sphingolipids and glycosphingolipids involved in the formation of epidermal lamellar bodies critical for skin permeability barrier. Participates in the synthesis of glycosphingolipids and a fraction of type II wax diesters in sebaceous gland, specifically regulating hair follicle homeostasis. Involved in the synthesis of sphingolipids of plasma membrane rafts, controlling lipid raft mobility and trafficking of raft-associated proteins.</text>
</comment>
<feature type="binding site" evidence="15">
    <location>
        <position position="285"/>
    </location>
    <ligand>
        <name>Zn(2+)</name>
        <dbReference type="ChEBI" id="CHEBI:29105"/>
        <label>1</label>
    </ligand>
</feature>
<comment type="similarity">
    <text evidence="2 14">Belongs to the sterol desaturase family. SCS7 subfamily.</text>
</comment>
<feature type="binding site" evidence="15">
    <location>
        <position position="309"/>
    </location>
    <ligand>
        <name>Zn(2+)</name>
        <dbReference type="ChEBI" id="CHEBI:29105"/>
        <label>1</label>
    </ligand>
</feature>
<keyword evidence="10 14" id="KW-0560">Oxidoreductase</keyword>
<dbReference type="EC" id="1.-.-.-" evidence="14"/>
<keyword evidence="13 14" id="KW-0275">Fatty acid biosynthesis</keyword>
<keyword evidence="3 14" id="KW-0444">Lipid biosynthesis</keyword>
<keyword evidence="16" id="KW-0349">Heme</keyword>
<evidence type="ECO:0000256" key="8">
    <source>
        <dbReference type="ARBA" id="ARBA00022833"/>
    </source>
</evidence>
<dbReference type="Pfam" id="PF00173">
    <property type="entry name" value="Cyt-b5"/>
    <property type="match status" value="1"/>
</dbReference>
<feature type="binding site" evidence="15">
    <location>
        <position position="308"/>
    </location>
    <ligand>
        <name>Zn(2+)</name>
        <dbReference type="ChEBI" id="CHEBI:29105"/>
        <label>1</label>
    </ligand>
</feature>
<evidence type="ECO:0000256" key="7">
    <source>
        <dbReference type="ARBA" id="ARBA00022832"/>
    </source>
</evidence>
<keyword evidence="5 14" id="KW-0479">Metal-binding</keyword>
<keyword evidence="14 16" id="KW-0408">Iron</keyword>
<keyword evidence="11 14" id="KW-0443">Lipid metabolism</keyword>
<evidence type="ECO:0000256" key="14">
    <source>
        <dbReference type="PIRNR" id="PIRNR005149"/>
    </source>
</evidence>
<feature type="binding site" evidence="15">
    <location>
        <position position="289"/>
    </location>
    <ligand>
        <name>Zn(2+)</name>
        <dbReference type="ChEBI" id="CHEBI:29105"/>
        <label>1</label>
    </ligand>
</feature>
<evidence type="ECO:0000256" key="1">
    <source>
        <dbReference type="ARBA" id="ARBA00004477"/>
    </source>
</evidence>
<evidence type="ECO:0000256" key="6">
    <source>
        <dbReference type="ARBA" id="ARBA00022824"/>
    </source>
</evidence>
<dbReference type="PANTHER" id="PTHR12863:SF1">
    <property type="entry name" value="FATTY ACID 2-HYDROXYLASE"/>
    <property type="match status" value="1"/>
</dbReference>
<evidence type="ECO:0000256" key="11">
    <source>
        <dbReference type="ARBA" id="ARBA00023098"/>
    </source>
</evidence>
<dbReference type="GO" id="GO:0006633">
    <property type="term" value="P:fatty acid biosynthetic process"/>
    <property type="evidence" value="ECO:0007669"/>
    <property type="project" value="UniProtKB-KW"/>
</dbReference>
<dbReference type="InterPro" id="IPR006694">
    <property type="entry name" value="Fatty_acid_hydroxylase"/>
</dbReference>
<dbReference type="InterPro" id="IPR036400">
    <property type="entry name" value="Cyt_B5-like_heme/steroid_sf"/>
</dbReference>
<dbReference type="OrthoDB" id="260519at2759"/>
<evidence type="ECO:0000256" key="17">
    <source>
        <dbReference type="SAM" id="Phobius"/>
    </source>
</evidence>
<dbReference type="SUPFAM" id="SSF55856">
    <property type="entry name" value="Cytochrome b5-like heme/steroid binding domain"/>
    <property type="match status" value="1"/>
</dbReference>
<name>A0A9D4TI25_CHLVU</name>
<dbReference type="PROSITE" id="PS50255">
    <property type="entry name" value="CYTOCHROME_B5_2"/>
    <property type="match status" value="1"/>
</dbReference>
<feature type="binding site" evidence="15">
    <location>
        <position position="231"/>
    </location>
    <ligand>
        <name>Zn(2+)</name>
        <dbReference type="ChEBI" id="CHEBI:29105"/>
        <label>1</label>
    </ligand>
</feature>
<comment type="caution">
    <text evidence="19">The sequence shown here is derived from an EMBL/GenBank/DDBJ whole genome shotgun (WGS) entry which is preliminary data.</text>
</comment>
<evidence type="ECO:0000256" key="2">
    <source>
        <dbReference type="ARBA" id="ARBA00005747"/>
    </source>
</evidence>